<feature type="domain" description="TonB-dependent receptor-like beta-barrel" evidence="13">
    <location>
        <begin position="314"/>
        <end position="784"/>
    </location>
</feature>
<sequence length="814" mass="90896">MNQFLSTAFLLLTTLAAFGQTGELHGTITVPSGEPAVGASVTLQPGNSATMTDEAGRYSLKNIPYGDYTLVITSVELVAQKISISINQTRQRKNILAEPNAASQLEEVSVVRATEKRQMEVSGFAVAVVETKEASLRNLTTNELLDRTVGVRVRQNGGIGSQIEYNLNGLSGSAVGLFLDGIEISTYGSSFNLNNIPPAMIERIEIYKGVLPSHLTGDYVGGAINVVLKKDASQNNITLATSYGSFNTFQSDIGATFRDKKSGFSARASGFHIYTDNSFTTWGRSTTYVNHLQQITRPYRAKRFNNTYKSIGGRFEAGFTDVNWADQFFLGYNVSDTYNEIPHGTTMAVPYVGRFTEYQAHVLSLNYNKRDFLIDGLALSVNAVHSNRSTYLQDTVGLAYNWDGTVREVIEFGERVPLRTTGGGQQGEKTITQVDRKITNARSNLGYTVAPGHRVSLNHKFEMTDRNDSDLLNPINRDLVTVSDVTKNILSFNYEAQTLNDKLITNLLVKYTANRTNRSRPEIVTQNGQNTIIRRDTTTFADNFGYGATVSYNILPKLFIIASGENAYIMPNETHLYGDPEINILPNLNLKPEKNVNYNLGFRWGAFDFGKHKLSIYGSAFWRNGFDKITQQVVDADEIENEEDADIQTTRYINLGKTQARGVEGEVVYIYDNRLNAMLNFSKFNNLFKGGVDGSGEAHDLYNEQVPNEPFFTINANVQYRLNNIFQKQSILNLYYNTGYVGQYYIVWGAPEWSETPTQFTHDIGASYRFPSGKLVASLDVKNLFNAEVYDNFMVQKPGRGVYIKLNYTISKFL</sequence>
<keyword evidence="16" id="KW-1185">Reference proteome</keyword>
<dbReference type="Gene3D" id="2.40.170.20">
    <property type="entry name" value="TonB-dependent receptor, beta-barrel domain"/>
    <property type="match status" value="1"/>
</dbReference>
<evidence type="ECO:0000313" key="15">
    <source>
        <dbReference type="EMBL" id="SEK98400.1"/>
    </source>
</evidence>
<keyword evidence="2 10" id="KW-0813">Transport</keyword>
<keyword evidence="5 12" id="KW-0732">Signal</keyword>
<keyword evidence="9 10" id="KW-0998">Cell outer membrane</keyword>
<dbReference type="OrthoDB" id="9812892at2"/>
<dbReference type="InterPro" id="IPR036942">
    <property type="entry name" value="Beta-barrel_TonB_sf"/>
</dbReference>
<dbReference type="InterPro" id="IPR039426">
    <property type="entry name" value="TonB-dep_rcpt-like"/>
</dbReference>
<evidence type="ECO:0000313" key="16">
    <source>
        <dbReference type="Proteomes" id="UP000198916"/>
    </source>
</evidence>
<gene>
    <name evidence="15" type="ORF">SAMN05421740_103168</name>
</gene>
<evidence type="ECO:0000259" key="13">
    <source>
        <dbReference type="Pfam" id="PF00593"/>
    </source>
</evidence>
<dbReference type="InterPro" id="IPR037066">
    <property type="entry name" value="Plug_dom_sf"/>
</dbReference>
<accession>A0A1H7LHP8</accession>
<dbReference type="Gene3D" id="2.60.40.1120">
    <property type="entry name" value="Carboxypeptidase-like, regulatory domain"/>
    <property type="match status" value="1"/>
</dbReference>
<dbReference type="SUPFAM" id="SSF49452">
    <property type="entry name" value="Starch-binding domain-like"/>
    <property type="match status" value="1"/>
</dbReference>
<dbReference type="STRING" id="332977.SAMN05421740_103168"/>
<dbReference type="Gene3D" id="2.170.130.10">
    <property type="entry name" value="TonB-dependent receptor, plug domain"/>
    <property type="match status" value="1"/>
</dbReference>
<dbReference type="GO" id="GO:0015344">
    <property type="term" value="F:siderophore uptake transmembrane transporter activity"/>
    <property type="evidence" value="ECO:0007669"/>
    <property type="project" value="TreeGrafter"/>
</dbReference>
<evidence type="ECO:0000256" key="12">
    <source>
        <dbReference type="SAM" id="SignalP"/>
    </source>
</evidence>
<evidence type="ECO:0000256" key="6">
    <source>
        <dbReference type="ARBA" id="ARBA00023077"/>
    </source>
</evidence>
<dbReference type="InterPro" id="IPR000531">
    <property type="entry name" value="Beta-barrel_TonB"/>
</dbReference>
<dbReference type="InterPro" id="IPR012910">
    <property type="entry name" value="Plug_dom"/>
</dbReference>
<dbReference type="Pfam" id="PF00593">
    <property type="entry name" value="TonB_dep_Rec_b-barrel"/>
    <property type="match status" value="1"/>
</dbReference>
<evidence type="ECO:0000256" key="7">
    <source>
        <dbReference type="ARBA" id="ARBA00023136"/>
    </source>
</evidence>
<keyword evidence="4 10" id="KW-0812">Transmembrane</keyword>
<proteinExistence type="inferred from homology"/>
<reference evidence="16" key="1">
    <citation type="submission" date="2016-10" db="EMBL/GenBank/DDBJ databases">
        <authorList>
            <person name="Varghese N."/>
            <person name="Submissions S."/>
        </authorList>
    </citation>
    <scope>NUCLEOTIDE SEQUENCE [LARGE SCALE GENOMIC DNA]</scope>
    <source>
        <strain evidence="16">Jip14</strain>
    </source>
</reference>
<comment type="similarity">
    <text evidence="10 11">Belongs to the TonB-dependent receptor family.</text>
</comment>
<dbReference type="PANTHER" id="PTHR30069">
    <property type="entry name" value="TONB-DEPENDENT OUTER MEMBRANE RECEPTOR"/>
    <property type="match status" value="1"/>
</dbReference>
<dbReference type="GO" id="GO:0044718">
    <property type="term" value="P:siderophore transmembrane transport"/>
    <property type="evidence" value="ECO:0007669"/>
    <property type="project" value="TreeGrafter"/>
</dbReference>
<keyword evidence="3 10" id="KW-1134">Transmembrane beta strand</keyword>
<evidence type="ECO:0000256" key="1">
    <source>
        <dbReference type="ARBA" id="ARBA00004571"/>
    </source>
</evidence>
<keyword evidence="8 15" id="KW-0675">Receptor</keyword>
<feature type="chain" id="PRO_5011680013" evidence="12">
    <location>
        <begin position="20"/>
        <end position="814"/>
    </location>
</feature>
<comment type="subcellular location">
    <subcellularLocation>
        <location evidence="1 10">Cell outer membrane</location>
        <topology evidence="1 10">Multi-pass membrane protein</topology>
    </subcellularLocation>
</comment>
<dbReference type="PANTHER" id="PTHR30069:SF29">
    <property type="entry name" value="HEMOGLOBIN AND HEMOGLOBIN-HAPTOGLOBIN-BINDING PROTEIN 1-RELATED"/>
    <property type="match status" value="1"/>
</dbReference>
<feature type="signal peptide" evidence="12">
    <location>
        <begin position="1"/>
        <end position="19"/>
    </location>
</feature>
<evidence type="ECO:0000259" key="14">
    <source>
        <dbReference type="Pfam" id="PF07715"/>
    </source>
</evidence>
<dbReference type="AlphaFoldDB" id="A0A1H7LHP8"/>
<dbReference type="Pfam" id="PF13715">
    <property type="entry name" value="CarbopepD_reg_2"/>
    <property type="match status" value="1"/>
</dbReference>
<evidence type="ECO:0000256" key="11">
    <source>
        <dbReference type="RuleBase" id="RU003357"/>
    </source>
</evidence>
<dbReference type="SUPFAM" id="SSF56935">
    <property type="entry name" value="Porins"/>
    <property type="match status" value="1"/>
</dbReference>
<feature type="domain" description="TonB-dependent receptor plug" evidence="14">
    <location>
        <begin position="125"/>
        <end position="221"/>
    </location>
</feature>
<protein>
    <submittedName>
        <fullName evidence="15">Outer membrane receptor proteins, mostly Fe transport</fullName>
    </submittedName>
</protein>
<evidence type="ECO:0000256" key="4">
    <source>
        <dbReference type="ARBA" id="ARBA00022692"/>
    </source>
</evidence>
<dbReference type="GO" id="GO:0030246">
    <property type="term" value="F:carbohydrate binding"/>
    <property type="evidence" value="ECO:0007669"/>
    <property type="project" value="InterPro"/>
</dbReference>
<evidence type="ECO:0000256" key="2">
    <source>
        <dbReference type="ARBA" id="ARBA00022448"/>
    </source>
</evidence>
<dbReference type="Pfam" id="PF07715">
    <property type="entry name" value="Plug"/>
    <property type="match status" value="1"/>
</dbReference>
<dbReference type="Proteomes" id="UP000198916">
    <property type="component" value="Unassembled WGS sequence"/>
</dbReference>
<evidence type="ECO:0000256" key="5">
    <source>
        <dbReference type="ARBA" id="ARBA00022729"/>
    </source>
</evidence>
<evidence type="ECO:0000256" key="8">
    <source>
        <dbReference type="ARBA" id="ARBA00023170"/>
    </source>
</evidence>
<evidence type="ECO:0000256" key="9">
    <source>
        <dbReference type="ARBA" id="ARBA00023237"/>
    </source>
</evidence>
<evidence type="ECO:0000256" key="10">
    <source>
        <dbReference type="PROSITE-ProRule" id="PRU01360"/>
    </source>
</evidence>
<organism evidence="15 16">
    <name type="scientific">Parapedobacter koreensis</name>
    <dbReference type="NCBI Taxonomy" id="332977"/>
    <lineage>
        <taxon>Bacteria</taxon>
        <taxon>Pseudomonadati</taxon>
        <taxon>Bacteroidota</taxon>
        <taxon>Sphingobacteriia</taxon>
        <taxon>Sphingobacteriales</taxon>
        <taxon>Sphingobacteriaceae</taxon>
        <taxon>Parapedobacter</taxon>
    </lineage>
</organism>
<keyword evidence="7 10" id="KW-0472">Membrane</keyword>
<evidence type="ECO:0000256" key="3">
    <source>
        <dbReference type="ARBA" id="ARBA00022452"/>
    </source>
</evidence>
<dbReference type="EMBL" id="FNZR01000003">
    <property type="protein sequence ID" value="SEK98400.1"/>
    <property type="molecule type" value="Genomic_DNA"/>
</dbReference>
<keyword evidence="6 11" id="KW-0798">TonB box</keyword>
<dbReference type="GO" id="GO:0009279">
    <property type="term" value="C:cell outer membrane"/>
    <property type="evidence" value="ECO:0007669"/>
    <property type="project" value="UniProtKB-SubCell"/>
</dbReference>
<dbReference type="PROSITE" id="PS52016">
    <property type="entry name" value="TONB_DEPENDENT_REC_3"/>
    <property type="match status" value="1"/>
</dbReference>
<name>A0A1H7LHP8_9SPHI</name>
<dbReference type="RefSeq" id="WP_090604601.1">
    <property type="nucleotide sequence ID" value="NZ_FNZR01000003.1"/>
</dbReference>
<dbReference type="InterPro" id="IPR013784">
    <property type="entry name" value="Carb-bd-like_fold"/>
</dbReference>